<dbReference type="RefSeq" id="WP_098074281.1">
    <property type="nucleotide sequence ID" value="NZ_PDEQ01000001.1"/>
</dbReference>
<dbReference type="CDD" id="cd06223">
    <property type="entry name" value="PRTases_typeI"/>
    <property type="match status" value="1"/>
</dbReference>
<dbReference type="InterPro" id="IPR023031">
    <property type="entry name" value="OPRT"/>
</dbReference>
<dbReference type="GO" id="GO:0004588">
    <property type="term" value="F:orotate phosphoribosyltransferase activity"/>
    <property type="evidence" value="ECO:0007669"/>
    <property type="project" value="UniProtKB-UniRule"/>
</dbReference>
<keyword evidence="5 6" id="KW-0665">Pyrimidine biosynthesis</keyword>
<dbReference type="HAMAP" id="MF_01208">
    <property type="entry name" value="PyrE"/>
    <property type="match status" value="1"/>
</dbReference>
<dbReference type="GO" id="GO:0000287">
    <property type="term" value="F:magnesium ion binding"/>
    <property type="evidence" value="ECO:0007669"/>
    <property type="project" value="UniProtKB-UniRule"/>
</dbReference>
<feature type="domain" description="Phosphoribosyltransferase" evidence="8">
    <location>
        <begin position="107"/>
        <end position="204"/>
    </location>
</feature>
<evidence type="ECO:0000259" key="8">
    <source>
        <dbReference type="Pfam" id="PF00156"/>
    </source>
</evidence>
<evidence type="ECO:0000256" key="6">
    <source>
        <dbReference type="HAMAP-Rule" id="MF_01208"/>
    </source>
</evidence>
<comment type="similarity">
    <text evidence="6">Belongs to the purine/pyrimidine phosphoribosyltransferase family. PyrE subfamily.</text>
</comment>
<feature type="region of interest" description="Disordered" evidence="7">
    <location>
        <begin position="1"/>
        <end position="42"/>
    </location>
</feature>
<evidence type="ECO:0000313" key="10">
    <source>
        <dbReference type="Proteomes" id="UP000220102"/>
    </source>
</evidence>
<feature type="binding site" evidence="6">
    <location>
        <position position="169"/>
    </location>
    <ligand>
        <name>orotate</name>
        <dbReference type="ChEBI" id="CHEBI:30839"/>
    </ligand>
</feature>
<dbReference type="SUPFAM" id="SSF53271">
    <property type="entry name" value="PRTase-like"/>
    <property type="match status" value="1"/>
</dbReference>
<dbReference type="EMBL" id="PDEQ01000001">
    <property type="protein sequence ID" value="PEN15383.1"/>
    <property type="molecule type" value="Genomic_DNA"/>
</dbReference>
<comment type="subunit">
    <text evidence="6">Homodimer.</text>
</comment>
<evidence type="ECO:0000256" key="5">
    <source>
        <dbReference type="ARBA" id="ARBA00022975"/>
    </source>
</evidence>
<evidence type="ECO:0000256" key="2">
    <source>
        <dbReference type="ARBA" id="ARBA00011971"/>
    </source>
</evidence>
<gene>
    <name evidence="6" type="primary">pyrE</name>
    <name evidence="9" type="ORF">CRI94_01125</name>
</gene>
<feature type="binding site" evidence="6">
    <location>
        <position position="139"/>
    </location>
    <ligand>
        <name>5-phospho-alpha-D-ribose 1-diphosphate</name>
        <dbReference type="ChEBI" id="CHEBI:58017"/>
        <note>ligand shared between dimeric partners</note>
    </ligand>
</feature>
<keyword evidence="3 6" id="KW-0328">Glycosyltransferase</keyword>
<proteinExistence type="inferred from homology"/>
<evidence type="ECO:0000256" key="7">
    <source>
        <dbReference type="SAM" id="MobiDB-lite"/>
    </source>
</evidence>
<keyword evidence="10" id="KW-1185">Reference proteome</keyword>
<dbReference type="Pfam" id="PF00156">
    <property type="entry name" value="Pribosyltran"/>
    <property type="match status" value="1"/>
</dbReference>
<evidence type="ECO:0000313" key="9">
    <source>
        <dbReference type="EMBL" id="PEN15383.1"/>
    </source>
</evidence>
<evidence type="ECO:0000256" key="4">
    <source>
        <dbReference type="ARBA" id="ARBA00022679"/>
    </source>
</evidence>
<evidence type="ECO:0000256" key="1">
    <source>
        <dbReference type="ARBA" id="ARBA00004889"/>
    </source>
</evidence>
<dbReference type="PANTHER" id="PTHR19278">
    <property type="entry name" value="OROTATE PHOSPHORIBOSYLTRANSFERASE"/>
    <property type="match status" value="1"/>
</dbReference>
<comment type="caution">
    <text evidence="6">Lacks conserved residue(s) required for the propagation of feature annotation.</text>
</comment>
<protein>
    <recommendedName>
        <fullName evidence="2 6">Orotate phosphoribosyltransferase</fullName>
        <shortName evidence="6">OPRT</shortName>
        <shortName evidence="6">OPRTase</shortName>
        <ecNumber evidence="2 6">2.4.2.10</ecNumber>
    </recommendedName>
</protein>
<dbReference type="Gene3D" id="3.40.50.2020">
    <property type="match status" value="1"/>
</dbReference>
<comment type="cofactor">
    <cofactor evidence="6">
        <name>Mg(2+)</name>
        <dbReference type="ChEBI" id="CHEBI:18420"/>
    </cofactor>
</comment>
<dbReference type="Proteomes" id="UP000220102">
    <property type="component" value="Unassembled WGS sequence"/>
</dbReference>
<keyword evidence="4 6" id="KW-0808">Transferase</keyword>
<dbReference type="InterPro" id="IPR029057">
    <property type="entry name" value="PRTase-like"/>
</dbReference>
<feature type="binding site" description="in other chain" evidence="6">
    <location>
        <begin position="165"/>
        <end position="173"/>
    </location>
    <ligand>
        <name>5-phospho-alpha-D-ribose 1-diphosphate</name>
        <dbReference type="ChEBI" id="CHEBI:58017"/>
        <note>ligand shared between dimeric partners</note>
    </ligand>
</feature>
<dbReference type="EC" id="2.4.2.10" evidence="2 6"/>
<feature type="binding site" evidence="6">
    <location>
        <position position="143"/>
    </location>
    <ligand>
        <name>5-phospho-alpha-D-ribose 1-diphosphate</name>
        <dbReference type="ChEBI" id="CHEBI:58017"/>
        <note>ligand shared between dimeric partners</note>
    </ligand>
</feature>
<name>A0A2A8D3K3_9BACT</name>
<dbReference type="NCBIfam" id="TIGR00336">
    <property type="entry name" value="pyrE"/>
    <property type="match status" value="1"/>
</dbReference>
<accession>A0A2A8D3K3</accession>
<dbReference type="AlphaFoldDB" id="A0A2A8D3K3"/>
<dbReference type="GO" id="GO:0019856">
    <property type="term" value="P:pyrimidine nucleobase biosynthetic process"/>
    <property type="evidence" value="ECO:0007669"/>
    <property type="project" value="TreeGrafter"/>
</dbReference>
<keyword evidence="6" id="KW-0460">Magnesium</keyword>
<dbReference type="UniPathway" id="UPA00070">
    <property type="reaction ID" value="UER00119"/>
</dbReference>
<dbReference type="OrthoDB" id="9802134at2"/>
<organism evidence="9 10">
    <name type="scientific">Longibacter salinarum</name>
    <dbReference type="NCBI Taxonomy" id="1850348"/>
    <lineage>
        <taxon>Bacteria</taxon>
        <taxon>Pseudomonadati</taxon>
        <taxon>Rhodothermota</taxon>
        <taxon>Rhodothermia</taxon>
        <taxon>Rhodothermales</taxon>
        <taxon>Salisaetaceae</taxon>
        <taxon>Longibacter</taxon>
    </lineage>
</organism>
<comment type="function">
    <text evidence="6">Catalyzes the transfer of a ribosyl phosphate group from 5-phosphoribose 1-diphosphate to orotate, leading to the formation of orotidine monophosphate (OMP).</text>
</comment>
<reference evidence="9 10" key="1">
    <citation type="submission" date="2017-10" db="EMBL/GenBank/DDBJ databases">
        <title>Draft genome of Longibacter Salinarum.</title>
        <authorList>
            <person name="Goh K.M."/>
            <person name="Shamsir M.S."/>
            <person name="Lim S.W."/>
        </authorList>
    </citation>
    <scope>NUCLEOTIDE SEQUENCE [LARGE SCALE GENOMIC DNA]</scope>
    <source>
        <strain evidence="9 10">KCTC 52045</strain>
    </source>
</reference>
<dbReference type="PANTHER" id="PTHR19278:SF9">
    <property type="entry name" value="URIDINE 5'-MONOPHOSPHATE SYNTHASE"/>
    <property type="match status" value="1"/>
</dbReference>
<dbReference type="InterPro" id="IPR000836">
    <property type="entry name" value="PRTase_dom"/>
</dbReference>
<comment type="catalytic activity">
    <reaction evidence="6">
        <text>orotidine 5'-phosphate + diphosphate = orotate + 5-phospho-alpha-D-ribose 1-diphosphate</text>
        <dbReference type="Rhea" id="RHEA:10380"/>
        <dbReference type="ChEBI" id="CHEBI:30839"/>
        <dbReference type="ChEBI" id="CHEBI:33019"/>
        <dbReference type="ChEBI" id="CHEBI:57538"/>
        <dbReference type="ChEBI" id="CHEBI:58017"/>
        <dbReference type="EC" id="2.4.2.10"/>
    </reaction>
</comment>
<comment type="caution">
    <text evidence="9">The sequence shown here is derived from an EMBL/GenBank/DDBJ whole genome shotgun (WGS) entry which is preliminary data.</text>
</comment>
<comment type="pathway">
    <text evidence="1 6">Pyrimidine metabolism; UMP biosynthesis via de novo pathway; UMP from orotate: step 1/2.</text>
</comment>
<feature type="compositionally biased region" description="Acidic residues" evidence="7">
    <location>
        <begin position="1"/>
        <end position="11"/>
    </location>
</feature>
<dbReference type="GO" id="GO:0044205">
    <property type="term" value="P:'de novo' UMP biosynthetic process"/>
    <property type="evidence" value="ECO:0007669"/>
    <property type="project" value="UniProtKB-UniRule"/>
</dbReference>
<feature type="binding site" evidence="6">
    <location>
        <position position="145"/>
    </location>
    <ligand>
        <name>5-phospho-alpha-D-ribose 1-diphosphate</name>
        <dbReference type="ChEBI" id="CHEBI:58017"/>
        <note>ligand shared between dimeric partners</note>
    </ligand>
</feature>
<dbReference type="InterPro" id="IPR004467">
    <property type="entry name" value="Or_phspho_trans_dom"/>
</dbReference>
<evidence type="ECO:0000256" key="3">
    <source>
        <dbReference type="ARBA" id="ARBA00022676"/>
    </source>
</evidence>
<sequence length="257" mass="27682">MPDPLPEDDEGKTDQSNAVSPPKPTRSSRLPPVGPPEHADPHDINARRALAADLLQIGAVSLSPQDPYTWSSGMKSPIYCDNRVTLGFPRIRGAIRDGFHRFVYEMDVTPDVVAGTATAGIPHAAWLADRLHLPMAYIRGEAKSHGRKNRIEGIVESGQQVVLVEDLISTGGSALSAVHAIQEAGATVPAVVAIFSYELDKAKQAFDDAGVPLFTLTDFSTLIDVARRENDLPVDAFDSLSEWRKDPEAWSSAHGGA</sequence>